<comment type="caution">
    <text evidence="1">The sequence shown here is derived from an EMBL/GenBank/DDBJ whole genome shotgun (WGS) entry which is preliminary data.</text>
</comment>
<evidence type="ECO:0000313" key="1">
    <source>
        <dbReference type="EMBL" id="HGG00347.1"/>
    </source>
</evidence>
<proteinExistence type="predicted"/>
<accession>A0A7C3ZW73</accession>
<name>A0A7C3ZW73_9CYAN</name>
<gene>
    <name evidence="1" type="ORF">ENR15_06770</name>
</gene>
<dbReference type="AlphaFoldDB" id="A0A7C3ZW73"/>
<protein>
    <submittedName>
        <fullName evidence="1">Cytotoxic translational repressor of toxin-antitoxin stability system</fullName>
    </submittedName>
</protein>
<dbReference type="EMBL" id="DSPX01000064">
    <property type="protein sequence ID" value="HGG00347.1"/>
    <property type="molecule type" value="Genomic_DNA"/>
</dbReference>
<reference evidence="1" key="1">
    <citation type="journal article" date="2020" name="mSystems">
        <title>Genome- and Community-Level Interaction Insights into Carbon Utilization and Element Cycling Functions of Hydrothermarchaeota in Hydrothermal Sediment.</title>
        <authorList>
            <person name="Zhou Z."/>
            <person name="Liu Y."/>
            <person name="Xu W."/>
            <person name="Pan J."/>
            <person name="Luo Z.H."/>
            <person name="Li M."/>
        </authorList>
    </citation>
    <scope>NUCLEOTIDE SEQUENCE [LARGE SCALE GENOMIC DNA]</scope>
    <source>
        <strain evidence="1">SpSt-374</strain>
    </source>
</reference>
<organism evidence="1">
    <name type="scientific">Planktothricoides sp. SpSt-374</name>
    <dbReference type="NCBI Taxonomy" id="2282167"/>
    <lineage>
        <taxon>Bacteria</taxon>
        <taxon>Bacillati</taxon>
        <taxon>Cyanobacteriota</taxon>
        <taxon>Cyanophyceae</taxon>
        <taxon>Oscillatoriophycideae</taxon>
        <taxon>Oscillatoriales</taxon>
        <taxon>Oscillatoriaceae</taxon>
        <taxon>Planktothricoides</taxon>
    </lineage>
</organism>
<sequence length="91" mass="10831">MFLEVRYSRLFLLDLHRLPAPAYKRVYEFVFFKFPQLNRIEDLPELRQLSVSPIFYRFTLDDYLVAIEVTGHLVKFLRILPTPGVGRRKSG</sequence>